<reference evidence="5" key="2">
    <citation type="submission" date="2025-08" db="UniProtKB">
        <authorList>
            <consortium name="RefSeq"/>
        </authorList>
    </citation>
    <scope>IDENTIFICATION</scope>
    <source>
        <tissue evidence="5">Young leaves</tissue>
    </source>
</reference>
<dbReference type="PANTHER" id="PTHR31096:SF83">
    <property type="entry name" value="ACT DOMAIN-CONTAINING PROTEIN ACR"/>
    <property type="match status" value="1"/>
</dbReference>
<sequence>MEIIYQPRIDREIESFIEKIHPPRVRIDNDSCRDCTVVKIDSANRHGILLEMVQVLTDLDLVISKSYISSDGGWLMDVFHVTDQFGNKLTDESLVHYIEQALCETRSSKEISSDMELKLQSCKGPQQNMSVSAANLAIEVTTSNRPGLMSEISAILLDLDFNVSSATAWTHNDRVACIIHLEDASKSGPINDPERLAHVENELKNVVEAHDDGKREKERRVRLRSFGAGRNHTERRLHQLMYADGDYESCRACHGDRSGEHKKGCDGTHVSVGRYEEKGYWVVTVRSRDRPKLLFDTVCVLTDMHYEVFHAAISSNGSMADQEYFVRPQVCLNLDNESERQKLTLCIIAAIERRISHGLKVDICTQNKTGLLSKVTRVIRENGLSITRVQIGVKGETAIGSFYVANSSGQDVNPNIAELVRREAGGSIVVDYSSPYRVPKCFSSSTTRHDTVNSTEVRPRFSLGSMLWSQLERLSINFGPIRS</sequence>
<dbReference type="PROSITE" id="PS51671">
    <property type="entry name" value="ACT"/>
    <property type="match status" value="3"/>
</dbReference>
<dbReference type="OrthoDB" id="2019938at2759"/>
<dbReference type="Pfam" id="PF01842">
    <property type="entry name" value="ACT"/>
    <property type="match status" value="1"/>
</dbReference>
<accession>A0A8B8L1V8</accession>
<dbReference type="InterPro" id="IPR002912">
    <property type="entry name" value="ACT_dom"/>
</dbReference>
<dbReference type="AlphaFoldDB" id="A0A8B8L1V8"/>
<protein>
    <recommendedName>
        <fullName evidence="2">ACT domain-containing protein ACR</fullName>
    </recommendedName>
    <alternativeName>
        <fullName evidence="2">Protein ACT DOMAIN REPEATS</fullName>
    </alternativeName>
</protein>
<evidence type="ECO:0000256" key="2">
    <source>
        <dbReference type="RuleBase" id="RU369043"/>
    </source>
</evidence>
<feature type="domain" description="ACT" evidence="3">
    <location>
        <begin position="37"/>
        <end position="116"/>
    </location>
</feature>
<evidence type="ECO:0000313" key="5">
    <source>
        <dbReference type="RefSeq" id="XP_027348629.1"/>
    </source>
</evidence>
<dbReference type="InterPro" id="IPR040217">
    <property type="entry name" value="ACR1-12"/>
</dbReference>
<keyword evidence="1 2" id="KW-0677">Repeat</keyword>
<evidence type="ECO:0000313" key="4">
    <source>
        <dbReference type="Proteomes" id="UP000694853"/>
    </source>
</evidence>
<gene>
    <name evidence="5" type="primary">LOC113860160</name>
</gene>
<proteinExistence type="predicted"/>
<dbReference type="Proteomes" id="UP000694853">
    <property type="component" value="Unplaced"/>
</dbReference>
<reference evidence="4" key="1">
    <citation type="journal article" date="2019" name="Toxins">
        <title>Detection of Abrin-Like and Prepropulchellin-Like Toxin Genes and Transcripts Using Whole Genome Sequencing and Full-Length Transcript Sequencing of Abrus precatorius.</title>
        <authorList>
            <person name="Hovde B.T."/>
            <person name="Daligault H.E."/>
            <person name="Hanschen E.R."/>
            <person name="Kunde Y.A."/>
            <person name="Johnson M.B."/>
            <person name="Starkenburg S.R."/>
            <person name="Johnson S.L."/>
        </authorList>
    </citation>
    <scope>NUCLEOTIDE SEQUENCE [LARGE SCALE GENOMIC DNA]</scope>
</reference>
<dbReference type="CDD" id="cd04895">
    <property type="entry name" value="ACT_ACR_1"/>
    <property type="match status" value="1"/>
</dbReference>
<dbReference type="SUPFAM" id="SSF55021">
    <property type="entry name" value="ACT-like"/>
    <property type="match status" value="3"/>
</dbReference>
<dbReference type="RefSeq" id="XP_027348629.1">
    <property type="nucleotide sequence ID" value="XM_027492828.1"/>
</dbReference>
<name>A0A8B8L1V8_ABRPR</name>
<dbReference type="Gene3D" id="3.30.70.260">
    <property type="match status" value="1"/>
</dbReference>
<dbReference type="InterPro" id="IPR045865">
    <property type="entry name" value="ACT-like_dom_sf"/>
</dbReference>
<dbReference type="KEGG" id="aprc:113860160"/>
<dbReference type="GO" id="GO:0016597">
    <property type="term" value="F:amino acid binding"/>
    <property type="evidence" value="ECO:0007669"/>
    <property type="project" value="UniProtKB-UniRule"/>
</dbReference>
<dbReference type="PANTHER" id="PTHR31096">
    <property type="entry name" value="ACT DOMAIN-CONTAINING PROTEIN ACR4-RELATED"/>
    <property type="match status" value="1"/>
</dbReference>
<keyword evidence="4" id="KW-1185">Reference proteome</keyword>
<evidence type="ECO:0000256" key="1">
    <source>
        <dbReference type="ARBA" id="ARBA00022737"/>
    </source>
</evidence>
<evidence type="ECO:0000259" key="3">
    <source>
        <dbReference type="PROSITE" id="PS51671"/>
    </source>
</evidence>
<organism evidence="4 5">
    <name type="scientific">Abrus precatorius</name>
    <name type="common">Indian licorice</name>
    <name type="synonym">Glycine abrus</name>
    <dbReference type="NCBI Taxonomy" id="3816"/>
    <lineage>
        <taxon>Eukaryota</taxon>
        <taxon>Viridiplantae</taxon>
        <taxon>Streptophyta</taxon>
        <taxon>Embryophyta</taxon>
        <taxon>Tracheophyta</taxon>
        <taxon>Spermatophyta</taxon>
        <taxon>Magnoliopsida</taxon>
        <taxon>eudicotyledons</taxon>
        <taxon>Gunneridae</taxon>
        <taxon>Pentapetalae</taxon>
        <taxon>rosids</taxon>
        <taxon>fabids</taxon>
        <taxon>Fabales</taxon>
        <taxon>Fabaceae</taxon>
        <taxon>Papilionoideae</taxon>
        <taxon>50 kb inversion clade</taxon>
        <taxon>NPAAA clade</taxon>
        <taxon>indigoferoid/millettioid clade</taxon>
        <taxon>Abreae</taxon>
        <taxon>Abrus</taxon>
    </lineage>
</organism>
<feature type="domain" description="ACT" evidence="3">
    <location>
        <begin position="137"/>
        <end position="222"/>
    </location>
</feature>
<feature type="domain" description="ACT" evidence="3">
    <location>
        <begin position="360"/>
        <end position="437"/>
    </location>
</feature>
<comment type="function">
    <text evidence="2">Binds amino acids.</text>
</comment>
<dbReference type="GeneID" id="113860160"/>